<evidence type="ECO:0000313" key="5">
    <source>
        <dbReference type="EMBL" id="KAL3729430.1"/>
    </source>
</evidence>
<protein>
    <recommendedName>
        <fullName evidence="4">DYW domain-containing protein</fullName>
    </recommendedName>
</protein>
<dbReference type="Gene3D" id="1.25.40.10">
    <property type="entry name" value="Tetratricopeptide repeat domain"/>
    <property type="match status" value="1"/>
</dbReference>
<dbReference type="InterPro" id="IPR011990">
    <property type="entry name" value="TPR-like_helical_dom_sf"/>
</dbReference>
<feature type="repeat" description="PPR" evidence="3">
    <location>
        <begin position="5"/>
        <end position="39"/>
    </location>
</feature>
<keyword evidence="6" id="KW-1185">Reference proteome</keyword>
<dbReference type="Proteomes" id="UP001634007">
    <property type="component" value="Unassembled WGS sequence"/>
</dbReference>
<organism evidence="5 6">
    <name type="scientific">Eucalyptus globulus</name>
    <name type="common">Tasmanian blue gum</name>
    <dbReference type="NCBI Taxonomy" id="34317"/>
    <lineage>
        <taxon>Eukaryota</taxon>
        <taxon>Viridiplantae</taxon>
        <taxon>Streptophyta</taxon>
        <taxon>Embryophyta</taxon>
        <taxon>Tracheophyta</taxon>
        <taxon>Spermatophyta</taxon>
        <taxon>Magnoliopsida</taxon>
        <taxon>eudicotyledons</taxon>
        <taxon>Gunneridae</taxon>
        <taxon>Pentapetalae</taxon>
        <taxon>rosids</taxon>
        <taxon>malvids</taxon>
        <taxon>Myrtales</taxon>
        <taxon>Myrtaceae</taxon>
        <taxon>Myrtoideae</taxon>
        <taxon>Eucalypteae</taxon>
        <taxon>Eucalyptus</taxon>
    </lineage>
</organism>
<dbReference type="PANTHER" id="PTHR47926:SF482">
    <property type="entry name" value="PENTATRICOPEPTIDE REPEAT-CONTAINING PROTEIN CHLOROPLASTIC"/>
    <property type="match status" value="1"/>
</dbReference>
<sequence length="237" mass="27307">MDEWDLVSWNSLISSYGVHGFGEKAIQVSNKIIISGILPSPISFISILGACCHAGFFEDGKMSFNLMVREHRIFPKDVRIKLGPKVWGLLLGSCRIHCNVELQKDEGTLEAWRLQKVPGCSWIEVKRRIYPFASVYELNPQIEQLHSLLLKLSMEIKEDGHKERILLGHSEKLAVAFGLIDSAKGEMIWITKNLRSCEDWHSLTKFISRYTKREILIQDMNHFHHFKDGVCSYGDYW</sequence>
<evidence type="ECO:0000259" key="4">
    <source>
        <dbReference type="Pfam" id="PF14432"/>
    </source>
</evidence>
<dbReference type="InterPro" id="IPR032867">
    <property type="entry name" value="DYW_dom"/>
</dbReference>
<evidence type="ECO:0000256" key="3">
    <source>
        <dbReference type="PROSITE-ProRule" id="PRU00708"/>
    </source>
</evidence>
<dbReference type="AlphaFoldDB" id="A0ABD3JPB8"/>
<evidence type="ECO:0000256" key="2">
    <source>
        <dbReference type="ARBA" id="ARBA00022737"/>
    </source>
</evidence>
<dbReference type="EMBL" id="JBJKBG010000007">
    <property type="protein sequence ID" value="KAL3729430.1"/>
    <property type="molecule type" value="Genomic_DNA"/>
</dbReference>
<proteinExistence type="inferred from homology"/>
<dbReference type="PANTHER" id="PTHR47926">
    <property type="entry name" value="PENTATRICOPEPTIDE REPEAT-CONTAINING PROTEIN"/>
    <property type="match status" value="1"/>
</dbReference>
<feature type="domain" description="DYW" evidence="4">
    <location>
        <begin position="158"/>
        <end position="237"/>
    </location>
</feature>
<dbReference type="PROSITE" id="PS51375">
    <property type="entry name" value="PPR"/>
    <property type="match status" value="1"/>
</dbReference>
<dbReference type="InterPro" id="IPR046960">
    <property type="entry name" value="PPR_At4g14850-like_plant"/>
</dbReference>
<reference evidence="5 6" key="1">
    <citation type="submission" date="2024-11" db="EMBL/GenBank/DDBJ databases">
        <title>Chromosome-level genome assembly of Eucalyptus globulus Labill. provides insights into its genome evolution.</title>
        <authorList>
            <person name="Li X."/>
        </authorList>
    </citation>
    <scope>NUCLEOTIDE SEQUENCE [LARGE SCALE GENOMIC DNA]</scope>
    <source>
        <strain evidence="5">CL2024</strain>
        <tissue evidence="5">Fresh tender leaves</tissue>
    </source>
</reference>
<accession>A0ABD3JPB8</accession>
<dbReference type="Pfam" id="PF14432">
    <property type="entry name" value="DYW_deaminase"/>
    <property type="match status" value="1"/>
</dbReference>
<keyword evidence="2" id="KW-0677">Repeat</keyword>
<comment type="similarity">
    <text evidence="1">Belongs to the PPR family. PCMP-H subfamily.</text>
</comment>
<dbReference type="InterPro" id="IPR002885">
    <property type="entry name" value="PPR_rpt"/>
</dbReference>
<dbReference type="NCBIfam" id="TIGR00756">
    <property type="entry name" value="PPR"/>
    <property type="match status" value="1"/>
</dbReference>
<evidence type="ECO:0000256" key="1">
    <source>
        <dbReference type="ARBA" id="ARBA00006643"/>
    </source>
</evidence>
<evidence type="ECO:0000313" key="6">
    <source>
        <dbReference type="Proteomes" id="UP001634007"/>
    </source>
</evidence>
<dbReference type="Pfam" id="PF01535">
    <property type="entry name" value="PPR"/>
    <property type="match status" value="2"/>
</dbReference>
<name>A0ABD3JPB8_EUCGL</name>
<comment type="caution">
    <text evidence="5">The sequence shown here is derived from an EMBL/GenBank/DDBJ whole genome shotgun (WGS) entry which is preliminary data.</text>
</comment>
<gene>
    <name evidence="5" type="ORF">ACJRO7_026531</name>
</gene>